<evidence type="ECO:0000313" key="3">
    <source>
        <dbReference type="Proteomes" id="UP000494206"/>
    </source>
</evidence>
<accession>A0A8S1F8R4</accession>
<feature type="compositionally biased region" description="Polar residues" evidence="1">
    <location>
        <begin position="100"/>
        <end position="109"/>
    </location>
</feature>
<reference evidence="2 3" key="1">
    <citation type="submission" date="2020-04" db="EMBL/GenBank/DDBJ databases">
        <authorList>
            <person name="Laetsch R D."/>
            <person name="Stevens L."/>
            <person name="Kumar S."/>
            <person name="Blaxter L. M."/>
        </authorList>
    </citation>
    <scope>NUCLEOTIDE SEQUENCE [LARGE SCALE GENOMIC DNA]</scope>
</reference>
<feature type="compositionally biased region" description="Low complexity" evidence="1">
    <location>
        <begin position="77"/>
        <end position="97"/>
    </location>
</feature>
<evidence type="ECO:0000256" key="1">
    <source>
        <dbReference type="SAM" id="MobiDB-lite"/>
    </source>
</evidence>
<evidence type="ECO:0000313" key="2">
    <source>
        <dbReference type="EMBL" id="CAB3410182.1"/>
    </source>
</evidence>
<organism evidence="2 3">
    <name type="scientific">Caenorhabditis bovis</name>
    <dbReference type="NCBI Taxonomy" id="2654633"/>
    <lineage>
        <taxon>Eukaryota</taxon>
        <taxon>Metazoa</taxon>
        <taxon>Ecdysozoa</taxon>
        <taxon>Nematoda</taxon>
        <taxon>Chromadorea</taxon>
        <taxon>Rhabditida</taxon>
        <taxon>Rhabditina</taxon>
        <taxon>Rhabditomorpha</taxon>
        <taxon>Rhabditoidea</taxon>
        <taxon>Rhabditidae</taxon>
        <taxon>Peloderinae</taxon>
        <taxon>Caenorhabditis</taxon>
    </lineage>
</organism>
<feature type="region of interest" description="Disordered" evidence="1">
    <location>
        <begin position="30"/>
        <end position="132"/>
    </location>
</feature>
<protein>
    <submittedName>
        <fullName evidence="2">Uncharacterized protein</fullName>
    </submittedName>
</protein>
<proteinExistence type="predicted"/>
<sequence>MNLLQEKRKAIEFAAQLKRLEKMRDDINWDVPLTPRSSIQISVPSKNEKAKNPRNGMKRKSVDPIAPTTKPQALHGSNQSFSCGSNQSSSRQSTVPSCMTLPQPNSSSEYSRRTAVPSWAGGPPSHTSSTEFSRRAIAHSCAGLARAKPASTVFSGLPIPSSANKPKSPFTEVSLFGVPLYVQPVFRN</sequence>
<dbReference type="EMBL" id="CADEPM010000010">
    <property type="protein sequence ID" value="CAB3410182.1"/>
    <property type="molecule type" value="Genomic_DNA"/>
</dbReference>
<keyword evidence="3" id="KW-1185">Reference proteome</keyword>
<dbReference type="Proteomes" id="UP000494206">
    <property type="component" value="Unassembled WGS sequence"/>
</dbReference>
<feature type="compositionally biased region" description="Polar residues" evidence="1">
    <location>
        <begin position="35"/>
        <end position="45"/>
    </location>
</feature>
<name>A0A8S1F8R4_9PELO</name>
<dbReference type="AlphaFoldDB" id="A0A8S1F8R4"/>
<gene>
    <name evidence="2" type="ORF">CBOVIS_LOCUS11740</name>
</gene>
<comment type="caution">
    <text evidence="2">The sequence shown here is derived from an EMBL/GenBank/DDBJ whole genome shotgun (WGS) entry which is preliminary data.</text>
</comment>